<dbReference type="PROSITE" id="PS00924">
    <property type="entry name" value="ASP_GLU_RACEMASE_2"/>
    <property type="match status" value="1"/>
</dbReference>
<evidence type="ECO:0000313" key="9">
    <source>
        <dbReference type="Proteomes" id="UP000295681"/>
    </source>
</evidence>
<keyword evidence="4 7" id="KW-0573">Peptidoglycan synthesis</keyword>
<dbReference type="EC" id="5.1.1.3" evidence="2 7"/>
<proteinExistence type="inferred from homology"/>
<gene>
    <name evidence="7" type="primary">murI</name>
    <name evidence="8" type="ORF">C5L23_000164</name>
</gene>
<dbReference type="PANTHER" id="PTHR21198">
    <property type="entry name" value="GLUTAMATE RACEMASE"/>
    <property type="match status" value="1"/>
</dbReference>
<dbReference type="GO" id="GO:0009252">
    <property type="term" value="P:peptidoglycan biosynthetic process"/>
    <property type="evidence" value="ECO:0007669"/>
    <property type="project" value="UniProtKB-UniRule"/>
</dbReference>
<dbReference type="GO" id="GO:0008360">
    <property type="term" value="P:regulation of cell shape"/>
    <property type="evidence" value="ECO:0007669"/>
    <property type="project" value="UniProtKB-KW"/>
</dbReference>
<comment type="function">
    <text evidence="7">Provides the (R)-glutamate required for cell wall biosynthesis.</text>
</comment>
<evidence type="ECO:0000256" key="2">
    <source>
        <dbReference type="ARBA" id="ARBA00013090"/>
    </source>
</evidence>
<feature type="active site" description="Proton donor/acceptor" evidence="7">
    <location>
        <position position="178"/>
    </location>
</feature>
<keyword evidence="6 7" id="KW-0961">Cell wall biogenesis/degradation</keyword>
<keyword evidence="9" id="KW-1185">Reference proteome</keyword>
<dbReference type="STRING" id="907931.GCA_000165675_01943"/>
<dbReference type="InterPro" id="IPR018187">
    <property type="entry name" value="Asp/Glu_racemase_AS_1"/>
</dbReference>
<feature type="binding site" evidence="7">
    <location>
        <begin position="179"/>
        <end position="180"/>
    </location>
    <ligand>
        <name>substrate</name>
    </ligand>
</feature>
<feature type="active site" description="Proton donor/acceptor" evidence="7">
    <location>
        <position position="67"/>
    </location>
</feature>
<comment type="similarity">
    <text evidence="7">Belongs to the aspartate/glutamate racemases family.</text>
</comment>
<feature type="binding site" evidence="7">
    <location>
        <begin position="68"/>
        <end position="69"/>
    </location>
    <ligand>
        <name>substrate</name>
    </ligand>
</feature>
<dbReference type="UniPathway" id="UPA00219"/>
<dbReference type="FunFam" id="3.40.50.1860:FF:000001">
    <property type="entry name" value="Glutamate racemase"/>
    <property type="match status" value="1"/>
</dbReference>
<accession>A0A4R5N6Q7</accession>
<keyword evidence="5 7" id="KW-0413">Isomerase</keyword>
<reference evidence="8 9" key="1">
    <citation type="journal article" date="2019" name="Appl. Microbiol. Biotechnol.">
        <title>Uncovering carbohydrate metabolism through a genotype-phenotype association study of 56 lactic acid bacteria genomes.</title>
        <authorList>
            <person name="Buron-Moles G."/>
            <person name="Chailyan A."/>
            <person name="Dolejs I."/>
            <person name="Forster J."/>
            <person name="Miks M.H."/>
        </authorList>
    </citation>
    <scope>NUCLEOTIDE SEQUENCE [LARGE SCALE GENOMIC DNA]</scope>
    <source>
        <strain evidence="8 9">ATCC 700006</strain>
    </source>
</reference>
<evidence type="ECO:0000256" key="6">
    <source>
        <dbReference type="ARBA" id="ARBA00023316"/>
    </source>
</evidence>
<evidence type="ECO:0000256" key="3">
    <source>
        <dbReference type="ARBA" id="ARBA00022960"/>
    </source>
</evidence>
<sequence>MVDSGIGGLTVVKESLEKLPNEQIIYIGDTARMPYGPRTPEEVIAFTKQMADFLIATKDIKLLVIACNTATASALIPLQEMLPIPVIGVINSGASRAVQATHNQKIGIIATEGTIASQIYTHKIRALNQQIEVFSQAEPDFVKLVEDNQYRLPVAQHQVKAHLQSLKQANIDTLILGCTHFPLLRPFIVEAFGELDVTLIDAGAVTVDTVDDYLKAHDLSAQKRTRPHHTYYTTGDVQQFDRIASQWLDNQAPLDVRHLKITQNHLEEA</sequence>
<dbReference type="HAMAP" id="MF_00258">
    <property type="entry name" value="Glu_racemase"/>
    <property type="match status" value="1"/>
</dbReference>
<organism evidence="8 9">
    <name type="scientific">Leuconostoc fallax</name>
    <dbReference type="NCBI Taxonomy" id="1251"/>
    <lineage>
        <taxon>Bacteria</taxon>
        <taxon>Bacillati</taxon>
        <taxon>Bacillota</taxon>
        <taxon>Bacilli</taxon>
        <taxon>Lactobacillales</taxon>
        <taxon>Lactobacillaceae</taxon>
        <taxon>Leuconostoc</taxon>
    </lineage>
</organism>
<comment type="caution">
    <text evidence="8">The sequence shown here is derived from an EMBL/GenBank/DDBJ whole genome shotgun (WGS) entry which is preliminary data.</text>
</comment>
<protein>
    <recommendedName>
        <fullName evidence="2 7">Glutamate racemase</fullName>
        <ecNumber evidence="2 7">5.1.1.3</ecNumber>
    </recommendedName>
</protein>
<dbReference type="AlphaFoldDB" id="A0A4R5N6Q7"/>
<dbReference type="PANTHER" id="PTHR21198:SF2">
    <property type="entry name" value="GLUTAMATE RACEMASE"/>
    <property type="match status" value="1"/>
</dbReference>
<dbReference type="InterPro" id="IPR004391">
    <property type="entry name" value="Glu_race"/>
</dbReference>
<keyword evidence="3 7" id="KW-0133">Cell shape</keyword>
<feature type="binding site" evidence="7">
    <location>
        <begin position="35"/>
        <end position="36"/>
    </location>
    <ligand>
        <name>substrate</name>
    </ligand>
</feature>
<dbReference type="PROSITE" id="PS00923">
    <property type="entry name" value="ASP_GLU_RACEMASE_1"/>
    <property type="match status" value="1"/>
</dbReference>
<dbReference type="InterPro" id="IPR015942">
    <property type="entry name" value="Asp/Glu/hydantoin_racemase"/>
</dbReference>
<feature type="binding site" evidence="7">
    <location>
        <begin position="3"/>
        <end position="4"/>
    </location>
    <ligand>
        <name>substrate</name>
    </ligand>
</feature>
<dbReference type="GO" id="GO:0071555">
    <property type="term" value="P:cell wall organization"/>
    <property type="evidence" value="ECO:0007669"/>
    <property type="project" value="UniProtKB-KW"/>
</dbReference>
<comment type="catalytic activity">
    <reaction evidence="1 7">
        <text>L-glutamate = D-glutamate</text>
        <dbReference type="Rhea" id="RHEA:12813"/>
        <dbReference type="ChEBI" id="CHEBI:29985"/>
        <dbReference type="ChEBI" id="CHEBI:29986"/>
        <dbReference type="EC" id="5.1.1.3"/>
    </reaction>
</comment>
<dbReference type="Proteomes" id="UP000295681">
    <property type="component" value="Unassembled WGS sequence"/>
</dbReference>
<dbReference type="InterPro" id="IPR033134">
    <property type="entry name" value="Asp/Glu_racemase_AS_2"/>
</dbReference>
<comment type="pathway">
    <text evidence="7">Cell wall biogenesis; peptidoglycan biosynthesis.</text>
</comment>
<name>A0A4R5N6Q7_9LACO</name>
<evidence type="ECO:0000256" key="5">
    <source>
        <dbReference type="ARBA" id="ARBA00023235"/>
    </source>
</evidence>
<dbReference type="GO" id="GO:0008881">
    <property type="term" value="F:glutamate racemase activity"/>
    <property type="evidence" value="ECO:0007669"/>
    <property type="project" value="UniProtKB-UniRule"/>
</dbReference>
<dbReference type="Pfam" id="PF01177">
    <property type="entry name" value="Asp_Glu_race"/>
    <property type="match status" value="1"/>
</dbReference>
<evidence type="ECO:0000256" key="1">
    <source>
        <dbReference type="ARBA" id="ARBA00001602"/>
    </source>
</evidence>
<dbReference type="SUPFAM" id="SSF53681">
    <property type="entry name" value="Aspartate/glutamate racemase"/>
    <property type="match status" value="2"/>
</dbReference>
<dbReference type="InterPro" id="IPR001920">
    <property type="entry name" value="Asp/Glu_race"/>
</dbReference>
<evidence type="ECO:0000313" key="8">
    <source>
        <dbReference type="EMBL" id="TDG67210.1"/>
    </source>
</evidence>
<dbReference type="Gene3D" id="3.40.50.1860">
    <property type="match status" value="2"/>
</dbReference>
<dbReference type="EMBL" id="PUFI01000016">
    <property type="protein sequence ID" value="TDG67210.1"/>
    <property type="molecule type" value="Genomic_DNA"/>
</dbReference>
<dbReference type="NCBIfam" id="TIGR00067">
    <property type="entry name" value="glut_race"/>
    <property type="match status" value="1"/>
</dbReference>
<evidence type="ECO:0000256" key="7">
    <source>
        <dbReference type="HAMAP-Rule" id="MF_00258"/>
    </source>
</evidence>
<evidence type="ECO:0000256" key="4">
    <source>
        <dbReference type="ARBA" id="ARBA00022984"/>
    </source>
</evidence>